<dbReference type="OrthoDB" id="5378341at2"/>
<dbReference type="GO" id="GO:0006508">
    <property type="term" value="P:proteolysis"/>
    <property type="evidence" value="ECO:0007669"/>
    <property type="project" value="UniProtKB-KW"/>
</dbReference>
<comment type="subcellular location">
    <subcellularLocation>
        <location evidence="8">Secreted</location>
    </subcellularLocation>
</comment>
<dbReference type="InterPro" id="IPR023612">
    <property type="entry name" value="Peptidase_M4"/>
</dbReference>
<dbReference type="Gene3D" id="1.10.390.10">
    <property type="entry name" value="Neutral Protease Domain 2"/>
    <property type="match status" value="1"/>
</dbReference>
<evidence type="ECO:0000256" key="1">
    <source>
        <dbReference type="ARBA" id="ARBA00009388"/>
    </source>
</evidence>
<evidence type="ECO:0000256" key="8">
    <source>
        <dbReference type="RuleBase" id="RU366073"/>
    </source>
</evidence>
<dbReference type="PANTHER" id="PTHR43579:SF1">
    <property type="entry name" value="NEUTRAL METALLOPROTEINASE"/>
    <property type="match status" value="1"/>
</dbReference>
<keyword evidence="8" id="KW-0964">Secreted</keyword>
<evidence type="ECO:0000256" key="6">
    <source>
        <dbReference type="ARBA" id="ARBA00023049"/>
    </source>
</evidence>
<comment type="caution">
    <text evidence="11">The sequence shown here is derived from an EMBL/GenBank/DDBJ whole genome shotgun (WGS) entry which is preliminary data.</text>
</comment>
<dbReference type="AlphaFoldDB" id="A0A4Y9ESX7"/>
<accession>A0A4Y9ESX7</accession>
<dbReference type="RefSeq" id="WP_135245144.1">
    <property type="nucleotide sequence ID" value="NZ_SIHO01000001.1"/>
</dbReference>
<dbReference type="Gene3D" id="3.10.170.10">
    <property type="match status" value="1"/>
</dbReference>
<comment type="cofactor">
    <cofactor evidence="8">
        <name>Zn(2+)</name>
        <dbReference type="ChEBI" id="CHEBI:29105"/>
    </cofactor>
</comment>
<feature type="domain" description="Peptidase M4 C-terminal" evidence="10">
    <location>
        <begin position="180"/>
        <end position="342"/>
    </location>
</feature>
<keyword evidence="2 8" id="KW-0645">Protease</keyword>
<evidence type="ECO:0000256" key="3">
    <source>
        <dbReference type="ARBA" id="ARBA00022723"/>
    </source>
</evidence>
<organism evidence="11 12">
    <name type="scientific">Glacieibacterium arshaanense</name>
    <dbReference type="NCBI Taxonomy" id="2511025"/>
    <lineage>
        <taxon>Bacteria</taxon>
        <taxon>Pseudomonadati</taxon>
        <taxon>Pseudomonadota</taxon>
        <taxon>Alphaproteobacteria</taxon>
        <taxon>Sphingomonadales</taxon>
        <taxon>Sphingosinicellaceae</taxon>
        <taxon>Glacieibacterium</taxon>
    </lineage>
</organism>
<dbReference type="GO" id="GO:0004222">
    <property type="term" value="F:metalloendopeptidase activity"/>
    <property type="evidence" value="ECO:0007669"/>
    <property type="project" value="UniProtKB-UniRule"/>
</dbReference>
<keyword evidence="12" id="KW-1185">Reference proteome</keyword>
<dbReference type="SUPFAM" id="SSF55486">
    <property type="entry name" value="Metalloproteases ('zincins'), catalytic domain"/>
    <property type="match status" value="1"/>
</dbReference>
<name>A0A4Y9ESX7_9SPHN</name>
<evidence type="ECO:0000313" key="11">
    <source>
        <dbReference type="EMBL" id="TFU06420.1"/>
    </source>
</evidence>
<evidence type="ECO:0000256" key="7">
    <source>
        <dbReference type="PIRSR" id="PIRSR623612-1"/>
    </source>
</evidence>
<protein>
    <recommendedName>
        <fullName evidence="8">Neutral metalloproteinase</fullName>
        <ecNumber evidence="8">3.4.24.-</ecNumber>
    </recommendedName>
</protein>
<feature type="active site" description="Proton donor" evidence="7">
    <location>
        <position position="265"/>
    </location>
</feature>
<feature type="domain" description="Peptidase M4" evidence="9">
    <location>
        <begin position="94"/>
        <end position="177"/>
    </location>
</feature>
<evidence type="ECO:0000259" key="9">
    <source>
        <dbReference type="Pfam" id="PF01447"/>
    </source>
</evidence>
<reference evidence="11 12" key="1">
    <citation type="submission" date="2019-02" db="EMBL/GenBank/DDBJ databases">
        <title>Polymorphobacter sp. isolated from the lake at the Tibet of China.</title>
        <authorList>
            <person name="Li A."/>
        </authorList>
    </citation>
    <scope>NUCLEOTIDE SEQUENCE [LARGE SCALE GENOMIC DNA]</scope>
    <source>
        <strain evidence="11 12">DJ1R-1</strain>
    </source>
</reference>
<dbReference type="EMBL" id="SIHO01000001">
    <property type="protein sequence ID" value="TFU06420.1"/>
    <property type="molecule type" value="Genomic_DNA"/>
</dbReference>
<evidence type="ECO:0000256" key="4">
    <source>
        <dbReference type="ARBA" id="ARBA00022801"/>
    </source>
</evidence>
<dbReference type="InterPro" id="IPR001570">
    <property type="entry name" value="Peptidase_M4_C_domain"/>
</dbReference>
<dbReference type="PRINTS" id="PR00730">
    <property type="entry name" value="THERMOLYSIN"/>
</dbReference>
<keyword evidence="3" id="KW-0479">Metal-binding</keyword>
<keyword evidence="4 8" id="KW-0378">Hydrolase</keyword>
<dbReference type="GO" id="GO:0005576">
    <property type="term" value="C:extracellular region"/>
    <property type="evidence" value="ECO:0007669"/>
    <property type="project" value="UniProtKB-SubCell"/>
</dbReference>
<evidence type="ECO:0000313" key="12">
    <source>
        <dbReference type="Proteomes" id="UP000297737"/>
    </source>
</evidence>
<dbReference type="Pfam" id="PF01447">
    <property type="entry name" value="Peptidase_M4"/>
    <property type="match status" value="1"/>
</dbReference>
<dbReference type="GO" id="GO:0046872">
    <property type="term" value="F:metal ion binding"/>
    <property type="evidence" value="ECO:0007669"/>
    <property type="project" value="UniProtKB-UniRule"/>
</dbReference>
<evidence type="ECO:0000256" key="2">
    <source>
        <dbReference type="ARBA" id="ARBA00022670"/>
    </source>
</evidence>
<evidence type="ECO:0000259" key="10">
    <source>
        <dbReference type="Pfam" id="PF02868"/>
    </source>
</evidence>
<comment type="similarity">
    <text evidence="1 8">Belongs to the peptidase M4 family.</text>
</comment>
<keyword evidence="5 8" id="KW-0862">Zinc</keyword>
<dbReference type="CDD" id="cd09597">
    <property type="entry name" value="M4_TLP"/>
    <property type="match status" value="1"/>
</dbReference>
<feature type="active site" evidence="7">
    <location>
        <position position="170"/>
    </location>
</feature>
<evidence type="ECO:0000256" key="5">
    <source>
        <dbReference type="ARBA" id="ARBA00022833"/>
    </source>
</evidence>
<dbReference type="InterPro" id="IPR027268">
    <property type="entry name" value="Peptidase_M4/M1_CTD_sf"/>
</dbReference>
<dbReference type="InterPro" id="IPR052759">
    <property type="entry name" value="Metalloprotease_M4"/>
</dbReference>
<dbReference type="PANTHER" id="PTHR43579">
    <property type="match status" value="1"/>
</dbReference>
<dbReference type="Proteomes" id="UP000297737">
    <property type="component" value="Unassembled WGS sequence"/>
</dbReference>
<gene>
    <name evidence="11" type="ORF">EUV02_05370</name>
</gene>
<proteinExistence type="inferred from homology"/>
<comment type="function">
    <text evidence="8">Extracellular zinc metalloprotease.</text>
</comment>
<sequence length="343" mass="36790">MQCGCTIIPADVLERLSKDKKLSTEERKNFANTAEFDATWRKVRALRTKTTASAQGLLASGAALALAPAVTVFNCSTTTSLPGTPVPNPGSAADATAKRAFVETTEVAKFYKAVFGRNSIDNQGMTMQSSIHYGVKYNNAFWTGGQMVYGDGDGQIFVDFTKSTDVIGHELTHGVTQHSSQFAYSNEAGGLNESMSDVFGSMFRQWRAGQTSAQADWLIGKDIMGPAALARGLTCLRDMANPAATHCLAPQPTKYSQLTPGMDPHYTSGPPNLAFCTAAKAAGGKSWDKVGQVWYRALTGFRPSPNMKMKTFAARTRKLAGTMFPGDTALAQAIDKGWKLVGL</sequence>
<keyword evidence="6 8" id="KW-0482">Metalloprotease</keyword>
<dbReference type="Pfam" id="PF02868">
    <property type="entry name" value="Peptidase_M4_C"/>
    <property type="match status" value="1"/>
</dbReference>
<dbReference type="EC" id="3.4.24.-" evidence="8"/>
<dbReference type="InterPro" id="IPR013856">
    <property type="entry name" value="Peptidase_M4_domain"/>
</dbReference>